<protein>
    <submittedName>
        <fullName evidence="1">Uncharacterized protein</fullName>
    </submittedName>
</protein>
<sequence length="105" mass="11458">MWPRRGNATFAVALLTHTPDRSGELWEVSSNYHSRLLQGQCNADGSDVVVSFWNHIARHGDGGTVGHLKGCSKPLEVASSIFSDLTNRTCMPQDCAGSRIIMCLL</sequence>
<dbReference type="AlphaFoldDB" id="A0A5J9VZW5"/>
<proteinExistence type="predicted"/>
<gene>
    <name evidence="1" type="ORF">EJB05_14700</name>
</gene>
<accession>A0A5J9VZW5</accession>
<organism evidence="1 2">
    <name type="scientific">Eragrostis curvula</name>
    <name type="common">weeping love grass</name>
    <dbReference type="NCBI Taxonomy" id="38414"/>
    <lineage>
        <taxon>Eukaryota</taxon>
        <taxon>Viridiplantae</taxon>
        <taxon>Streptophyta</taxon>
        <taxon>Embryophyta</taxon>
        <taxon>Tracheophyta</taxon>
        <taxon>Spermatophyta</taxon>
        <taxon>Magnoliopsida</taxon>
        <taxon>Liliopsida</taxon>
        <taxon>Poales</taxon>
        <taxon>Poaceae</taxon>
        <taxon>PACMAD clade</taxon>
        <taxon>Chloridoideae</taxon>
        <taxon>Eragrostideae</taxon>
        <taxon>Eragrostidinae</taxon>
        <taxon>Eragrostis</taxon>
    </lineage>
</organism>
<evidence type="ECO:0000313" key="1">
    <source>
        <dbReference type="EMBL" id="TVU41201.1"/>
    </source>
</evidence>
<feature type="non-terminal residue" evidence="1">
    <location>
        <position position="1"/>
    </location>
</feature>
<dbReference type="Gramene" id="TVU41201">
    <property type="protein sequence ID" value="TVU41201"/>
    <property type="gene ID" value="EJB05_14700"/>
</dbReference>
<reference evidence="1 2" key="1">
    <citation type="journal article" date="2019" name="Sci. Rep.">
        <title>A high-quality genome of Eragrostis curvula grass provides insights into Poaceae evolution and supports new strategies to enhance forage quality.</title>
        <authorList>
            <person name="Carballo J."/>
            <person name="Santos B.A.C.M."/>
            <person name="Zappacosta D."/>
            <person name="Garbus I."/>
            <person name="Selva J.P."/>
            <person name="Gallo C.A."/>
            <person name="Diaz A."/>
            <person name="Albertini E."/>
            <person name="Caccamo M."/>
            <person name="Echenique V."/>
        </authorList>
    </citation>
    <scope>NUCLEOTIDE SEQUENCE [LARGE SCALE GENOMIC DNA]</scope>
    <source>
        <strain evidence="2">cv. Victoria</strain>
        <tissue evidence="1">Leaf</tissue>
    </source>
</reference>
<dbReference type="Proteomes" id="UP000324897">
    <property type="component" value="Chromosome 4"/>
</dbReference>
<comment type="caution">
    <text evidence="1">The sequence shown here is derived from an EMBL/GenBank/DDBJ whole genome shotgun (WGS) entry which is preliminary data.</text>
</comment>
<evidence type="ECO:0000313" key="2">
    <source>
        <dbReference type="Proteomes" id="UP000324897"/>
    </source>
</evidence>
<dbReference type="EMBL" id="RWGY01000007">
    <property type="protein sequence ID" value="TVU41201.1"/>
    <property type="molecule type" value="Genomic_DNA"/>
</dbReference>
<name>A0A5J9VZW5_9POAL</name>
<keyword evidence="2" id="KW-1185">Reference proteome</keyword>